<dbReference type="EMBL" id="JAGHQL010000100">
    <property type="protein sequence ID" value="KAH0538689.1"/>
    <property type="molecule type" value="Genomic_DNA"/>
</dbReference>
<gene>
    <name evidence="1" type="ORF">FGG08_004764</name>
</gene>
<accession>A0A9P8I8L6</accession>
<comment type="caution">
    <text evidence="1">The sequence shown here is derived from an EMBL/GenBank/DDBJ whole genome shotgun (WGS) entry which is preliminary data.</text>
</comment>
<name>A0A9P8I8L6_9PEZI</name>
<proteinExistence type="predicted"/>
<organism evidence="1 2">
    <name type="scientific">Glutinoglossum americanum</name>
    <dbReference type="NCBI Taxonomy" id="1670608"/>
    <lineage>
        <taxon>Eukaryota</taxon>
        <taxon>Fungi</taxon>
        <taxon>Dikarya</taxon>
        <taxon>Ascomycota</taxon>
        <taxon>Pezizomycotina</taxon>
        <taxon>Geoglossomycetes</taxon>
        <taxon>Geoglossales</taxon>
        <taxon>Geoglossaceae</taxon>
        <taxon>Glutinoglossum</taxon>
    </lineage>
</organism>
<evidence type="ECO:0000313" key="1">
    <source>
        <dbReference type="EMBL" id="KAH0538689.1"/>
    </source>
</evidence>
<keyword evidence="2" id="KW-1185">Reference proteome</keyword>
<reference evidence="1" key="1">
    <citation type="submission" date="2021-03" db="EMBL/GenBank/DDBJ databases">
        <title>Comparative genomics and phylogenomic investigation of the class Geoglossomycetes provide insights into ecological specialization and systematics.</title>
        <authorList>
            <person name="Melie T."/>
            <person name="Pirro S."/>
            <person name="Miller A.N."/>
            <person name="Quandt A."/>
        </authorList>
    </citation>
    <scope>NUCLEOTIDE SEQUENCE</scope>
    <source>
        <strain evidence="1">GBOQ0MN5Z8</strain>
    </source>
</reference>
<protein>
    <submittedName>
        <fullName evidence="1">Uncharacterized protein</fullName>
    </submittedName>
</protein>
<evidence type="ECO:0000313" key="2">
    <source>
        <dbReference type="Proteomes" id="UP000698800"/>
    </source>
</evidence>
<dbReference type="Proteomes" id="UP000698800">
    <property type="component" value="Unassembled WGS sequence"/>
</dbReference>
<dbReference type="AlphaFoldDB" id="A0A9P8I8L6"/>
<sequence>MPTAAEFQAFWNERLAQKRTTRPKLGEALNKRWPDKADRMAFYDWSDAIADKRLNEREMTNISPEELTEVLVTMNFNSDIARGKLVNVLERSVVPWLPVGRDRAGTIYRIVPGAYGLLPDQQDPKTDRELVSMNVLGVNTNVQPTIPFRSRKANFSEESTRSNESDDFDYAGFVFHQIGNLEYWADDPDDLRNYEDAANGTWSSTQFHAVMRFGRDGAANGVYVIYDFYPEDEYLEERRKTVRKDWGYLPSDLSNQRITLAKIANQITDLRFGRTFDFAEALDYPVELVRAVKTPWDTIIRATVA</sequence>
<dbReference type="OrthoDB" id="5430299at2759"/>